<dbReference type="GO" id="GO:0035226">
    <property type="term" value="F:glutamate-cysteine ligase catalytic subunit binding"/>
    <property type="evidence" value="ECO:0007669"/>
    <property type="project" value="InterPro"/>
</dbReference>
<protein>
    <recommendedName>
        <fullName evidence="7">GCS light chain</fullName>
    </recommendedName>
    <alternativeName>
        <fullName evidence="5">Gamma-ECS regulatory subunit</fullName>
    </alternativeName>
    <alternativeName>
        <fullName evidence="8">Gamma-glutamylcysteine synthetase regulatory subunit</fullName>
    </alternativeName>
    <alternativeName>
        <fullName evidence="6">Glutamate--cysteine ligase modifier subunit</fullName>
    </alternativeName>
</protein>
<feature type="domain" description="NADP-dependent oxidoreductase" evidence="9">
    <location>
        <begin position="53"/>
        <end position="184"/>
    </location>
</feature>
<sequence length="242" mass="27640">MSVYLFTENMLDYPEVKKNVSHTPEKELEEFLKLTLQSKQELDGLKAEHYVHLIPKAIKINEEERSTLKISAKLFMNVPNEMKIYKAFNEALQSLGFEKFDAAVVAWPHPKEQLFEVWPVAENLVDDGLVSCLGVSDVETQTFVLLHEKSRLKPEIVQINLEACCVVPPELASFARANDIQLLTHNDPKELLPKKTIEEIAKSTGCNWLKEFSLDWAVRYQALVKCRGVLKAKGYVIKLVKD</sequence>
<dbReference type="GO" id="GO:0006750">
    <property type="term" value="P:glutathione biosynthetic process"/>
    <property type="evidence" value="ECO:0007669"/>
    <property type="project" value="UniProtKB-KW"/>
</dbReference>
<dbReference type="PANTHER" id="PTHR13295:SF4">
    <property type="entry name" value="GLUTAMATE--CYSTEINE LIGASE REGULATORY SUBUNIT"/>
    <property type="match status" value="1"/>
</dbReference>
<evidence type="ECO:0000256" key="2">
    <source>
        <dbReference type="ARBA" id="ARBA00008612"/>
    </source>
</evidence>
<comment type="pathway">
    <text evidence="1">Sulfur metabolism; glutathione biosynthesis; glutathione from L-cysteine and L-glutamate: step 1/2.</text>
</comment>
<comment type="subunit">
    <text evidence="3">Heterodimer of a catalytic heavy chain and a regulatory light chain.</text>
</comment>
<evidence type="ECO:0000259" key="9">
    <source>
        <dbReference type="Pfam" id="PF00248"/>
    </source>
</evidence>
<evidence type="ECO:0000313" key="10">
    <source>
        <dbReference type="EMBL" id="KAK2704042.1"/>
    </source>
</evidence>
<evidence type="ECO:0000256" key="1">
    <source>
        <dbReference type="ARBA" id="ARBA00005006"/>
    </source>
</evidence>
<keyword evidence="11" id="KW-1185">Reference proteome</keyword>
<dbReference type="EMBL" id="JAVRJZ010000040">
    <property type="protein sequence ID" value="KAK2704042.1"/>
    <property type="molecule type" value="Genomic_DNA"/>
</dbReference>
<dbReference type="Gene3D" id="3.20.20.100">
    <property type="entry name" value="NADP-dependent oxidoreductase domain"/>
    <property type="match status" value="1"/>
</dbReference>
<reference evidence="10" key="1">
    <citation type="submission" date="2023-07" db="EMBL/GenBank/DDBJ databases">
        <title>Chromosome-level genome assembly of Artemia franciscana.</title>
        <authorList>
            <person name="Jo E."/>
        </authorList>
    </citation>
    <scope>NUCLEOTIDE SEQUENCE</scope>
    <source>
        <tissue evidence="10">Whole body</tissue>
    </source>
</reference>
<dbReference type="SUPFAM" id="SSF51430">
    <property type="entry name" value="NAD(P)-linked oxidoreductase"/>
    <property type="match status" value="1"/>
</dbReference>
<evidence type="ECO:0000256" key="4">
    <source>
        <dbReference type="ARBA" id="ARBA00022684"/>
    </source>
</evidence>
<evidence type="ECO:0000256" key="5">
    <source>
        <dbReference type="ARBA" id="ARBA00030406"/>
    </source>
</evidence>
<dbReference type="GO" id="GO:0017109">
    <property type="term" value="C:glutamate-cysteine ligase complex"/>
    <property type="evidence" value="ECO:0007669"/>
    <property type="project" value="TreeGrafter"/>
</dbReference>
<organism evidence="10 11">
    <name type="scientific">Artemia franciscana</name>
    <name type="common">Brine shrimp</name>
    <name type="synonym">Artemia sanfranciscana</name>
    <dbReference type="NCBI Taxonomy" id="6661"/>
    <lineage>
        <taxon>Eukaryota</taxon>
        <taxon>Metazoa</taxon>
        <taxon>Ecdysozoa</taxon>
        <taxon>Arthropoda</taxon>
        <taxon>Crustacea</taxon>
        <taxon>Branchiopoda</taxon>
        <taxon>Anostraca</taxon>
        <taxon>Artemiidae</taxon>
        <taxon>Artemia</taxon>
    </lineage>
</organism>
<proteinExistence type="inferred from homology"/>
<dbReference type="InterPro" id="IPR023210">
    <property type="entry name" value="NADP_OxRdtase_dom"/>
</dbReference>
<dbReference type="InterPro" id="IPR032963">
    <property type="entry name" value="Gclm"/>
</dbReference>
<dbReference type="PANTHER" id="PTHR13295">
    <property type="entry name" value="GLUTAMATE CYSTEINE LIGASE REGULATORY SUBUNIT"/>
    <property type="match status" value="1"/>
</dbReference>
<evidence type="ECO:0000256" key="7">
    <source>
        <dbReference type="ARBA" id="ARBA00031732"/>
    </source>
</evidence>
<evidence type="ECO:0000256" key="3">
    <source>
        <dbReference type="ARBA" id="ARBA00011532"/>
    </source>
</evidence>
<evidence type="ECO:0000256" key="8">
    <source>
        <dbReference type="ARBA" id="ARBA00032926"/>
    </source>
</evidence>
<evidence type="ECO:0000256" key="6">
    <source>
        <dbReference type="ARBA" id="ARBA00031154"/>
    </source>
</evidence>
<dbReference type="InterPro" id="IPR036812">
    <property type="entry name" value="NAD(P)_OxRdtase_dom_sf"/>
</dbReference>
<dbReference type="AlphaFoldDB" id="A0AA88HEN5"/>
<dbReference type="GO" id="GO:0030234">
    <property type="term" value="F:enzyme regulator activity"/>
    <property type="evidence" value="ECO:0007669"/>
    <property type="project" value="TreeGrafter"/>
</dbReference>
<evidence type="ECO:0000313" key="11">
    <source>
        <dbReference type="Proteomes" id="UP001187531"/>
    </source>
</evidence>
<comment type="caution">
    <text evidence="10">The sequence shown here is derived from an EMBL/GenBank/DDBJ whole genome shotgun (WGS) entry which is preliminary data.</text>
</comment>
<name>A0AA88HEN5_ARTSF</name>
<accession>A0AA88HEN5</accession>
<dbReference type="Pfam" id="PF00248">
    <property type="entry name" value="Aldo_ket_red"/>
    <property type="match status" value="1"/>
</dbReference>
<keyword evidence="4" id="KW-0317">Glutathione biosynthesis</keyword>
<dbReference type="Proteomes" id="UP001187531">
    <property type="component" value="Unassembled WGS sequence"/>
</dbReference>
<comment type="similarity">
    <text evidence="2">Belongs to the aldo/keto reductase family. Glutamate--cysteine ligase light chain subfamily.</text>
</comment>
<gene>
    <name evidence="10" type="ORF">QYM36_017618</name>
</gene>